<reference evidence="3" key="1">
    <citation type="submission" date="2019-02" db="EMBL/GenBank/DDBJ databases">
        <authorList>
            <person name="Gruber-Vodicka R. H."/>
            <person name="Seah K. B. B."/>
        </authorList>
    </citation>
    <scope>NUCLEOTIDE SEQUENCE</scope>
    <source>
        <strain evidence="3">BECK_BZ126</strain>
    </source>
</reference>
<dbReference type="AlphaFoldDB" id="A0A451A9N2"/>
<evidence type="ECO:0000313" key="3">
    <source>
        <dbReference type="EMBL" id="VFK62734.1"/>
    </source>
</evidence>
<keyword evidence="1" id="KW-0175">Coiled coil</keyword>
<organism evidence="3">
    <name type="scientific">Candidatus Kentrum sp. TC</name>
    <dbReference type="NCBI Taxonomy" id="2126339"/>
    <lineage>
        <taxon>Bacteria</taxon>
        <taxon>Pseudomonadati</taxon>
        <taxon>Pseudomonadota</taxon>
        <taxon>Gammaproteobacteria</taxon>
        <taxon>Candidatus Kentrum</taxon>
    </lineage>
</organism>
<proteinExistence type="predicted"/>
<protein>
    <recommendedName>
        <fullName evidence="4">DUF4376 domain-containing protein</fullName>
    </recommendedName>
</protein>
<evidence type="ECO:0000256" key="2">
    <source>
        <dbReference type="SAM" id="MobiDB-lite"/>
    </source>
</evidence>
<feature type="region of interest" description="Disordered" evidence="2">
    <location>
        <begin position="242"/>
        <end position="279"/>
    </location>
</feature>
<name>A0A451A9N2_9GAMM</name>
<dbReference type="EMBL" id="CAADFW010000079">
    <property type="protein sequence ID" value="VFK62734.1"/>
    <property type="molecule type" value="Genomic_DNA"/>
</dbReference>
<accession>A0A451A9N2</accession>
<gene>
    <name evidence="3" type="ORF">BECKTC1821F_GA0114240_10797</name>
</gene>
<sequence>MTNETTIEDYAIEYAVHPQTHEYMVSPEGEYIKGSPVPLPLGEGHARISGYTFIPPISRALVGEHQAVVLRDAKPRLVEDHRGRDAYSTETGDPVRITTLGPLASNVTLEKRPSRFHEWVEGEWRFTRIEDARKFVWESIKAVATRKEEESGVVVEGKLLHSSAKALENLSLSDVVFTGKDHLYYVPWPTLDGQLIALNKQMAFEYRAAIANLRLRINEAREEHKKAIYAHSDPLSYDVNAGWPPAAVEQPISEQTGDEDHGRSQGSSVRPGRSRRANS</sequence>
<feature type="coiled-coil region" evidence="1">
    <location>
        <begin position="203"/>
        <end position="230"/>
    </location>
</feature>
<evidence type="ECO:0000256" key="1">
    <source>
        <dbReference type="SAM" id="Coils"/>
    </source>
</evidence>
<evidence type="ECO:0008006" key="4">
    <source>
        <dbReference type="Google" id="ProtNLM"/>
    </source>
</evidence>